<dbReference type="Pfam" id="PF10119">
    <property type="entry name" value="MethyTransf_Reg"/>
    <property type="match status" value="1"/>
</dbReference>
<organism evidence="4 5">
    <name type="scientific">Rhodopirellula baltica WH47</name>
    <dbReference type="NCBI Taxonomy" id="991778"/>
    <lineage>
        <taxon>Bacteria</taxon>
        <taxon>Pseudomonadati</taxon>
        <taxon>Planctomycetota</taxon>
        <taxon>Planctomycetia</taxon>
        <taxon>Pirellulales</taxon>
        <taxon>Pirellulaceae</taxon>
        <taxon>Rhodopirellula</taxon>
    </lineage>
</organism>
<dbReference type="InterPro" id="IPR025714">
    <property type="entry name" value="Methyltranfer_dom"/>
</dbReference>
<feature type="domain" description="Methyltransferase" evidence="2">
    <location>
        <begin position="68"/>
        <end position="180"/>
    </location>
</feature>
<dbReference type="Proteomes" id="UP000006222">
    <property type="component" value="Unassembled WGS sequence"/>
</dbReference>
<keyword evidence="4" id="KW-0489">Methyltransferase</keyword>
<dbReference type="InterPro" id="IPR029063">
    <property type="entry name" value="SAM-dependent_MTases_sf"/>
</dbReference>
<name>F2AMG6_RHOBT</name>
<dbReference type="SUPFAM" id="SSF53335">
    <property type="entry name" value="S-adenosyl-L-methionine-dependent methyltransferases"/>
    <property type="match status" value="1"/>
</dbReference>
<protein>
    <submittedName>
        <fullName evidence="4">Methyltransferase type 12</fullName>
        <ecNumber evidence="4">2.1.1.8</ecNumber>
    </submittedName>
</protein>
<sequence length="530" mass="57722">MSPIISSGSTIQGCERFSVPADHSPSIAKLMSNYDKVPYPDFIHPATHPGNMAAIARLHGVNAPPPESCRVLELACGPGGNLISLATLLPSSHFEGIDLAAGHVKTGNSMIGKLGLSNIQLHHGRIEDWVTEAESDGERFDYIIAHGAYSWVPEEARQAILAICQLRLSDNGVALISYNTYPGWHQRQMARDIMRYHADGIEDPQTRLRHGKALLSSVAQNVPQGSAYRVALEEELKALDQANEAYISHEQFEDTNRPCYFHEFATEAASHCLQTIAEADWGDSTYEQVRPDVASALASLPKIRRAQTLDFFRRRTFRQTLLCRDSVAVSEQLQSSAMESMHFVTSSKLEGDQITGSNGLSGTVDHPVTQAAIVRLVDQYPSSISCEELCAIVDSQEPDSLATLKADLFNLVCVGLVSVSASPTEACREVSSHPRATALSREQVLLGDTVTNLRHQPIRLDDTTAHLVRCCDGQSDHASLIESMIAYAMANGGLVEGDQVITGEENLRPLVNSKMTSNLQRLAAMALLVG</sequence>
<dbReference type="EC" id="2.1.1.8" evidence="4"/>
<evidence type="ECO:0000313" key="4">
    <source>
        <dbReference type="EMBL" id="EGF29152.1"/>
    </source>
</evidence>
<dbReference type="GO" id="GO:0046539">
    <property type="term" value="F:histamine N-methyltransferase activity"/>
    <property type="evidence" value="ECO:0007669"/>
    <property type="project" value="UniProtKB-EC"/>
</dbReference>
<proteinExistence type="predicted"/>
<feature type="domain" description="Methyltransferase regulatory" evidence="1">
    <location>
        <begin position="244"/>
        <end position="324"/>
    </location>
</feature>
<reference evidence="4 5" key="1">
    <citation type="journal article" date="2013" name="Mar. Genomics">
        <title>Expression of sulfatases in Rhodopirellula baltica and the diversity of sulfatases in the genus Rhodopirellula.</title>
        <authorList>
            <person name="Wegner C.E."/>
            <person name="Richter-Heitmann T."/>
            <person name="Klindworth A."/>
            <person name="Klockow C."/>
            <person name="Richter M."/>
            <person name="Achstetter T."/>
            <person name="Glockner F.O."/>
            <person name="Harder J."/>
        </authorList>
    </citation>
    <scope>NUCLEOTIDE SEQUENCE [LARGE SCALE GENOMIC DNA]</scope>
    <source>
        <strain evidence="4 5">WH47</strain>
    </source>
</reference>
<dbReference type="InterPro" id="IPR050723">
    <property type="entry name" value="CFA/CMAS"/>
</dbReference>
<dbReference type="InterPro" id="IPR018773">
    <property type="entry name" value="MeTrfase_reg_dom_prd"/>
</dbReference>
<dbReference type="PANTHER" id="PTHR43667:SF2">
    <property type="entry name" value="FATTY ACID C-METHYL TRANSFERASE"/>
    <property type="match status" value="1"/>
</dbReference>
<comment type="caution">
    <text evidence="4">The sequence shown here is derived from an EMBL/GenBank/DDBJ whole genome shotgun (WGS) entry which is preliminary data.</text>
</comment>
<dbReference type="CDD" id="cd02440">
    <property type="entry name" value="AdoMet_MTases"/>
    <property type="match status" value="1"/>
</dbReference>
<evidence type="ECO:0000259" key="2">
    <source>
        <dbReference type="Pfam" id="PF13847"/>
    </source>
</evidence>
<dbReference type="EMBL" id="AFAR01000053">
    <property type="protein sequence ID" value="EGF29152.1"/>
    <property type="molecule type" value="Genomic_DNA"/>
</dbReference>
<evidence type="ECO:0000313" key="5">
    <source>
        <dbReference type="Proteomes" id="UP000006222"/>
    </source>
</evidence>
<keyword evidence="4" id="KW-0808">Transferase</keyword>
<accession>F2AMG6</accession>
<dbReference type="PANTHER" id="PTHR43667">
    <property type="entry name" value="CYCLOPROPANE-FATTY-ACYL-PHOSPHOLIPID SYNTHASE"/>
    <property type="match status" value="1"/>
</dbReference>
<dbReference type="PATRIC" id="fig|991778.3.peg.908"/>
<evidence type="ECO:0000259" key="3">
    <source>
        <dbReference type="Pfam" id="PF21782"/>
    </source>
</evidence>
<dbReference type="InterPro" id="IPR048976">
    <property type="entry name" value="WHD_PKMT"/>
</dbReference>
<feature type="domain" description="PKMT C-terminal winged helix" evidence="3">
    <location>
        <begin position="434"/>
        <end position="527"/>
    </location>
</feature>
<dbReference type="Pfam" id="PF21782">
    <property type="entry name" value="WHD_PKMT"/>
    <property type="match status" value="1"/>
</dbReference>
<dbReference type="Gene3D" id="3.40.50.150">
    <property type="entry name" value="Vaccinia Virus protein VP39"/>
    <property type="match status" value="1"/>
</dbReference>
<dbReference type="AlphaFoldDB" id="F2AMG6"/>
<gene>
    <name evidence="4" type="ORF">RBWH47_03503</name>
</gene>
<evidence type="ECO:0000259" key="1">
    <source>
        <dbReference type="Pfam" id="PF10119"/>
    </source>
</evidence>
<dbReference type="Pfam" id="PF13847">
    <property type="entry name" value="Methyltransf_31"/>
    <property type="match status" value="1"/>
</dbReference>
<dbReference type="GO" id="GO:0032259">
    <property type="term" value="P:methylation"/>
    <property type="evidence" value="ECO:0007669"/>
    <property type="project" value="UniProtKB-KW"/>
</dbReference>